<evidence type="ECO:0000313" key="3">
    <source>
        <dbReference type="Proteomes" id="UP000761264"/>
    </source>
</evidence>
<dbReference type="EMBL" id="JAAQPH010000026">
    <property type="protein sequence ID" value="NIA71755.1"/>
    <property type="molecule type" value="Genomic_DNA"/>
</dbReference>
<dbReference type="Pfam" id="PF10067">
    <property type="entry name" value="DUF2306"/>
    <property type="match status" value="1"/>
</dbReference>
<reference evidence="2" key="1">
    <citation type="submission" date="2020-03" db="EMBL/GenBank/DDBJ databases">
        <title>Genome of Pelagibius litoralis DSM 21314T.</title>
        <authorList>
            <person name="Wang G."/>
        </authorList>
    </citation>
    <scope>NUCLEOTIDE SEQUENCE</scope>
    <source>
        <strain evidence="2">DSM 21314</strain>
    </source>
</reference>
<comment type="caution">
    <text evidence="2">The sequence shown here is derived from an EMBL/GenBank/DDBJ whole genome shotgun (WGS) entry which is preliminary data.</text>
</comment>
<feature type="transmembrane region" description="Helical" evidence="1">
    <location>
        <begin position="159"/>
        <end position="178"/>
    </location>
</feature>
<keyword evidence="3" id="KW-1185">Reference proteome</keyword>
<feature type="transmembrane region" description="Helical" evidence="1">
    <location>
        <begin position="21"/>
        <end position="41"/>
    </location>
</feature>
<name>A0A967F2L3_9PROT</name>
<gene>
    <name evidence="2" type="ORF">HBA54_24475</name>
</gene>
<feature type="transmembrane region" description="Helical" evidence="1">
    <location>
        <begin position="121"/>
        <end position="138"/>
    </location>
</feature>
<dbReference type="InterPro" id="IPR018750">
    <property type="entry name" value="DUF2306_membrane"/>
</dbReference>
<dbReference type="Proteomes" id="UP000761264">
    <property type="component" value="Unassembled WGS sequence"/>
</dbReference>
<evidence type="ECO:0000256" key="1">
    <source>
        <dbReference type="SAM" id="Phobius"/>
    </source>
</evidence>
<feature type="transmembrane region" description="Helical" evidence="1">
    <location>
        <begin position="61"/>
        <end position="83"/>
    </location>
</feature>
<dbReference type="RefSeq" id="WP_167229868.1">
    <property type="nucleotide sequence ID" value="NZ_JAAQPH010000026.1"/>
</dbReference>
<dbReference type="AlphaFoldDB" id="A0A967F2L3"/>
<feature type="transmembrane region" description="Helical" evidence="1">
    <location>
        <begin position="190"/>
        <end position="211"/>
    </location>
</feature>
<organism evidence="2 3">
    <name type="scientific">Pelagibius litoralis</name>
    <dbReference type="NCBI Taxonomy" id="374515"/>
    <lineage>
        <taxon>Bacteria</taxon>
        <taxon>Pseudomonadati</taxon>
        <taxon>Pseudomonadota</taxon>
        <taxon>Alphaproteobacteria</taxon>
        <taxon>Rhodospirillales</taxon>
        <taxon>Rhodovibrionaceae</taxon>
        <taxon>Pelagibius</taxon>
    </lineage>
</organism>
<sequence length="218" mass="23643">MRSSADADGLYRLRPGLLRGVPLAVLLILAFAVGLVSLRYLSGDPAALPPSMQASFVANGWIFVAHTTASALALMVGAVQFSALPRRCWPGVHRWAGRSYVLFCAMGAASALWIAPDVESGWVATLGFSALAVAWMAVTAQGWRHAVNLRFDLHRRWMLRSYALTAAAISLRLQLLVFEAFGLDYNQVSALLSLSCWLPNVAAVEAALYLARRRRATA</sequence>
<feature type="transmembrane region" description="Helical" evidence="1">
    <location>
        <begin position="95"/>
        <end position="115"/>
    </location>
</feature>
<accession>A0A967F2L3</accession>
<keyword evidence="1" id="KW-0812">Transmembrane</keyword>
<keyword evidence="1" id="KW-0472">Membrane</keyword>
<proteinExistence type="predicted"/>
<protein>
    <submittedName>
        <fullName evidence="2">DUF2306 domain-containing protein</fullName>
    </submittedName>
</protein>
<keyword evidence="1" id="KW-1133">Transmembrane helix</keyword>
<evidence type="ECO:0000313" key="2">
    <source>
        <dbReference type="EMBL" id="NIA71755.1"/>
    </source>
</evidence>